<gene>
    <name evidence="3" type="ORF">GSLYS_00013402001</name>
</gene>
<evidence type="ECO:0000256" key="1">
    <source>
        <dbReference type="SAM" id="Coils"/>
    </source>
</evidence>
<proteinExistence type="predicted"/>
<reference evidence="3 4" key="1">
    <citation type="submission" date="2024-04" db="EMBL/GenBank/DDBJ databases">
        <authorList>
            <consortium name="Genoscope - CEA"/>
            <person name="William W."/>
        </authorList>
    </citation>
    <scope>NUCLEOTIDE SEQUENCE [LARGE SCALE GENOMIC DNA]</scope>
</reference>
<organism evidence="3 4">
    <name type="scientific">Lymnaea stagnalis</name>
    <name type="common">Great pond snail</name>
    <name type="synonym">Helix stagnalis</name>
    <dbReference type="NCBI Taxonomy" id="6523"/>
    <lineage>
        <taxon>Eukaryota</taxon>
        <taxon>Metazoa</taxon>
        <taxon>Spiralia</taxon>
        <taxon>Lophotrochozoa</taxon>
        <taxon>Mollusca</taxon>
        <taxon>Gastropoda</taxon>
        <taxon>Heterobranchia</taxon>
        <taxon>Euthyneura</taxon>
        <taxon>Panpulmonata</taxon>
        <taxon>Hygrophila</taxon>
        <taxon>Lymnaeoidea</taxon>
        <taxon>Lymnaeidae</taxon>
        <taxon>Lymnaea</taxon>
    </lineage>
</organism>
<dbReference type="PANTHER" id="PTHR37476">
    <property type="entry name" value="COILED-COIL DOMAIN-CONTAINING PROTEIN 171"/>
    <property type="match status" value="1"/>
</dbReference>
<name>A0AAV2I0S6_LYMST</name>
<evidence type="ECO:0000313" key="3">
    <source>
        <dbReference type="EMBL" id="CAL1539669.1"/>
    </source>
</evidence>
<protein>
    <recommendedName>
        <fullName evidence="5">Coiled-coil domain-containing protein 171</fullName>
    </recommendedName>
</protein>
<feature type="region of interest" description="Disordered" evidence="2">
    <location>
        <begin position="1338"/>
        <end position="1381"/>
    </location>
</feature>
<feature type="coiled-coil region" evidence="1">
    <location>
        <begin position="1029"/>
        <end position="1063"/>
    </location>
</feature>
<feature type="coiled-coil region" evidence="1">
    <location>
        <begin position="1108"/>
        <end position="1198"/>
    </location>
</feature>
<evidence type="ECO:0008006" key="5">
    <source>
        <dbReference type="Google" id="ProtNLM"/>
    </source>
</evidence>
<evidence type="ECO:0000256" key="2">
    <source>
        <dbReference type="SAM" id="MobiDB-lite"/>
    </source>
</evidence>
<comment type="caution">
    <text evidence="3">The sequence shown here is derived from an EMBL/GenBank/DDBJ whole genome shotgun (WGS) entry which is preliminary data.</text>
</comment>
<dbReference type="EMBL" id="CAXITT010000349">
    <property type="protein sequence ID" value="CAL1539669.1"/>
    <property type="molecule type" value="Genomic_DNA"/>
</dbReference>
<dbReference type="PANTHER" id="PTHR37476:SF1">
    <property type="entry name" value="COILED-COIL DOMAIN-CONTAINING PROTEIN 171"/>
    <property type="match status" value="1"/>
</dbReference>
<accession>A0AAV2I0S6</accession>
<feature type="coiled-coil region" evidence="1">
    <location>
        <begin position="62"/>
        <end position="128"/>
    </location>
</feature>
<feature type="coiled-coil region" evidence="1">
    <location>
        <begin position="497"/>
        <end position="566"/>
    </location>
</feature>
<sequence>MSYKSNDRDSVHAQAQVLNINSESNLQELSLSSNLMLEKEVQAGLLSFMAGESSSSQFSSEINRLRLENSQLKLDLQAEHDNLLQLKKKLNNGEKQKLETASKTNQEIASLETQLAKIRSQVEKGEAVRQSLEYELAKSQRDVNHIQQVAREKENILLAGTDDLKKKIVDLSDEVKRLQKSLQSIQDCSHEQENKLKENLQETKQKLIHAQSELSNAINENEKLNELCQQHSSFKIFKGKAFQFNKTSELFFIDFYMCFANSGNAKSKIKKIAYDKRNSLESLRLATAEIEYAKERDAMTRSELEAALSRIKILEENIEAERSAHLETKFNSEIVQLRVRDLDSAIDVEKSANREANKAVERLAQQCRELERVYEEERKLKKEAAQKLDKMDKEYTSMRRQLLLEVEDKKSVIVNLSRELETHQKNFNELKSELTKVKTHKNAKKRQQFLEETYEGSIKELEFLLQTFHFEDKKLSRQGEATSVSKGKKVANPSIVVESFKQMLVQMKKKLDAQAEELVKSKKGIDKLTKELESCRELIKTKDKALEDAQKSHSKAVQDLQKTRSNYTELETTIGKLKTSLQINTNNQDKDRTRIQELSEEIMKLVKRRKTEEEDRMVFLQELYQLLNSSQLCSLHEKKFNQFSWDDLKDVVFEQVSSLIDLLQTTDGKLKSYNTMMREHQDIITELKQTHTDQISRLTNTVREKEQSWQRQREELEQHYSQMLNDLQSRSKKTQAIADQAWEKVRATGNVQQGLESELLELRRQLAESQITSSSLLSACALLSGALYPLYTRASLLSSERHILEELYSKWENCRDRGIYLSCVLSSGKESDQDTPKDTKILIKKHPLLKFRVGVITVLAANRLAFLGRGFPSCFVTYSSTIGHAGLSFKTGTQEQKHLKFSGLVGLEEEDNSFISSSSTEQANNLTSWLNSPTLLQTILASMTELQEVTQENKLSNSDSRTIVSVARSTLSKLVDRLSSLFPTLTYPAQSSLRDRSSLLRKLEKNLSHILENTPINLKGNIISSQELMSNLKNHILELTQRLETVEKERRRLLTELSELKQQIGEDNSGQQDTEKDNAKVSYDTTKYVPVSKFERVCAELSSALRREQKAQSLLQEQSNQLTELTSRLDLCTSDEIQKQTTLISLQEALSEAQKELRHKEQSLRHTGKLINRTEYERNSLQSNLNDAENALLTAIRDKEVLTLYITNVESAMEKAKKQFIIHSDQKPLSGDMSLSRFLLDADLIPQDIGRAGPELIAIQNLVGCFIEAQNQAVNKIRALMQEITSHRDHIDILKQELNNVAHREYNQQVDETTDSVTAFNGESGTILFPLRHEQDVSLEDSPSKTPKTVITPPIYHSKKSAFHSVKSRNHQTSKKSPSHN</sequence>
<keyword evidence="4" id="KW-1185">Reference proteome</keyword>
<dbReference type="Proteomes" id="UP001497497">
    <property type="component" value="Unassembled WGS sequence"/>
</dbReference>
<keyword evidence="1" id="KW-0175">Coiled coil</keyword>
<feature type="coiled-coil region" evidence="1">
    <location>
        <begin position="161"/>
        <end position="227"/>
    </location>
</feature>
<evidence type="ECO:0000313" key="4">
    <source>
        <dbReference type="Proteomes" id="UP001497497"/>
    </source>
</evidence>
<feature type="coiled-coil region" evidence="1">
    <location>
        <begin position="301"/>
        <end position="440"/>
    </location>
</feature>
<feature type="compositionally biased region" description="Basic residues" evidence="2">
    <location>
        <begin position="1357"/>
        <end position="1381"/>
    </location>
</feature>
<feature type="coiled-coil region" evidence="1">
    <location>
        <begin position="670"/>
        <end position="726"/>
    </location>
</feature>